<dbReference type="EMBL" id="JFFI01001018">
    <property type="protein sequence ID" value="KXH64051.1"/>
    <property type="molecule type" value="Genomic_DNA"/>
</dbReference>
<organism evidence="2 3">
    <name type="scientific">Colletotrichum salicis</name>
    <dbReference type="NCBI Taxonomy" id="1209931"/>
    <lineage>
        <taxon>Eukaryota</taxon>
        <taxon>Fungi</taxon>
        <taxon>Dikarya</taxon>
        <taxon>Ascomycota</taxon>
        <taxon>Pezizomycotina</taxon>
        <taxon>Sordariomycetes</taxon>
        <taxon>Hypocreomycetidae</taxon>
        <taxon>Glomerellales</taxon>
        <taxon>Glomerellaceae</taxon>
        <taxon>Colletotrichum</taxon>
        <taxon>Colletotrichum acutatum species complex</taxon>
    </lineage>
</organism>
<keyword evidence="3" id="KW-1185">Reference proteome</keyword>
<comment type="caution">
    <text evidence="2">The sequence shown here is derived from an EMBL/GenBank/DDBJ whole genome shotgun (WGS) entry which is preliminary data.</text>
</comment>
<evidence type="ECO:0000313" key="3">
    <source>
        <dbReference type="Proteomes" id="UP000070121"/>
    </source>
</evidence>
<dbReference type="Gene3D" id="3.80.10.10">
    <property type="entry name" value="Ribonuclease Inhibitor"/>
    <property type="match status" value="1"/>
</dbReference>
<dbReference type="STRING" id="1209931.A0A135UUJ2"/>
<evidence type="ECO:0000256" key="1">
    <source>
        <dbReference type="SAM" id="MobiDB-lite"/>
    </source>
</evidence>
<accession>A0A135UUJ2</accession>
<evidence type="ECO:0000313" key="2">
    <source>
        <dbReference type="EMBL" id="KXH64051.1"/>
    </source>
</evidence>
<gene>
    <name evidence="2" type="ORF">CSAL01_10054</name>
</gene>
<protein>
    <submittedName>
        <fullName evidence="2">Uncharacterized protein</fullName>
    </submittedName>
</protein>
<dbReference type="AlphaFoldDB" id="A0A135UUJ2"/>
<proteinExistence type="predicted"/>
<dbReference type="InterPro" id="IPR032675">
    <property type="entry name" value="LRR_dom_sf"/>
</dbReference>
<sequence>MAVLGDIAHPWNFIYRCASQPSSTFHEGTRPLPPLFLPDAFYTLRLHHSPSSSLTVFITHQKSSTAKKSGSIAAFFVRVDRNEALALAIKVQPKAPKTPEAPQHAEPSPTSQLATPPASSMPSTSTDSKCLLEEENDVIDLVTTDKVVLPAQLPQTVAIPFEPQPLKPTTSTIQPLVRIRHPDIEKGTPADLFCTEIIDDLVSFTKVCRNLWHFELLFLDDGYHPDNHAKALTDDDILELAAACPNLRTVKLPATTQLGHRSLIASCQHCPGLKHLEITTVADNKKLFVHEKFFDELMRHPSWAPQLKKSVLYAHCDSLPGSGSRSLPEALASVIEDKTEIDHRVPKNFLE</sequence>
<feature type="region of interest" description="Disordered" evidence="1">
    <location>
        <begin position="92"/>
        <end position="127"/>
    </location>
</feature>
<reference evidence="2 3" key="1">
    <citation type="submission" date="2014-02" db="EMBL/GenBank/DDBJ databases">
        <title>The genome sequence of Colletotrichum salicis CBS 607.94.</title>
        <authorList>
            <person name="Baroncelli R."/>
            <person name="Thon M.R."/>
        </authorList>
    </citation>
    <scope>NUCLEOTIDE SEQUENCE [LARGE SCALE GENOMIC DNA]</scope>
    <source>
        <strain evidence="2 3">CBS 607.94</strain>
    </source>
</reference>
<dbReference type="Proteomes" id="UP000070121">
    <property type="component" value="Unassembled WGS sequence"/>
</dbReference>
<name>A0A135UUJ2_9PEZI</name>
<feature type="compositionally biased region" description="Low complexity" evidence="1">
    <location>
        <begin position="115"/>
        <end position="127"/>
    </location>
</feature>
<dbReference type="OrthoDB" id="550575at2759"/>